<proteinExistence type="predicted"/>
<evidence type="ECO:0000256" key="3">
    <source>
        <dbReference type="ARBA" id="ARBA00022777"/>
    </source>
</evidence>
<dbReference type="Gene3D" id="1.10.10.1010">
    <property type="entry name" value="Intein homing endonuclease, domain IV"/>
    <property type="match status" value="1"/>
</dbReference>
<keyword evidence="2" id="KW-0547">Nucleotide-binding</keyword>
<keyword evidence="1" id="KW-0808">Transferase</keyword>
<dbReference type="EMBL" id="BLAL01000218">
    <property type="protein sequence ID" value="GES93022.1"/>
    <property type="molecule type" value="Genomic_DNA"/>
</dbReference>
<dbReference type="PROSITE" id="PS50011">
    <property type="entry name" value="PROTEIN_KINASE_DOM"/>
    <property type="match status" value="1"/>
</dbReference>
<dbReference type="GO" id="GO:0004674">
    <property type="term" value="F:protein serine/threonine kinase activity"/>
    <property type="evidence" value="ECO:0007669"/>
    <property type="project" value="TreeGrafter"/>
</dbReference>
<organism evidence="7 8">
    <name type="scientific">Rhizophagus clarus</name>
    <dbReference type="NCBI Taxonomy" id="94130"/>
    <lineage>
        <taxon>Eukaryota</taxon>
        <taxon>Fungi</taxon>
        <taxon>Fungi incertae sedis</taxon>
        <taxon>Mucoromycota</taxon>
        <taxon>Glomeromycotina</taxon>
        <taxon>Glomeromycetes</taxon>
        <taxon>Glomerales</taxon>
        <taxon>Glomeraceae</taxon>
        <taxon>Rhizophagus</taxon>
    </lineage>
</organism>
<reference evidence="7" key="1">
    <citation type="submission" date="2019-10" db="EMBL/GenBank/DDBJ databases">
        <title>Conservation and host-specific expression of non-tandemly repeated heterogenous ribosome RNA gene in arbuscular mycorrhizal fungi.</title>
        <authorList>
            <person name="Maeda T."/>
            <person name="Kobayashi Y."/>
            <person name="Nakagawa T."/>
            <person name="Ezawa T."/>
            <person name="Yamaguchi K."/>
            <person name="Bino T."/>
            <person name="Nishimoto Y."/>
            <person name="Shigenobu S."/>
            <person name="Kawaguchi M."/>
        </authorList>
    </citation>
    <scope>NUCLEOTIDE SEQUENCE</scope>
    <source>
        <strain evidence="7">HR1</strain>
    </source>
</reference>
<dbReference type="Proteomes" id="UP000615446">
    <property type="component" value="Unassembled WGS sequence"/>
</dbReference>
<dbReference type="PANTHER" id="PTHR44329">
    <property type="entry name" value="SERINE/THREONINE-PROTEIN KINASE TNNI3K-RELATED"/>
    <property type="match status" value="1"/>
</dbReference>
<feature type="region of interest" description="Disordered" evidence="5">
    <location>
        <begin position="485"/>
        <end position="507"/>
    </location>
</feature>
<evidence type="ECO:0000256" key="5">
    <source>
        <dbReference type="SAM" id="MobiDB-lite"/>
    </source>
</evidence>
<keyword evidence="3 7" id="KW-0418">Kinase</keyword>
<sequence>MYIYIAVDFQVFNKEQLKIMDQLTGLSNDTSLTHSSIDLSNNTDFVKELTSSCHPTQKALKSRVKKCNECKKKRKFVNEIHQICQPCYKAKTVMLSGNKVIDNFIKSVLNNNDHSKHNKLVSLEFVPYNKFKYIEFVAEGGFSKIYKATWVDGPLSTKWNNEKQEFNRKGKTKVALKELNNSKNIKSKELNELKIFYNSVLKHNYTTESYNDTNRYFGITQNPNTQNFMIITNYYESGDFAHFIAKNFFNTSWSSKLKKLLDMIGGLKKLHNENIVHQDYHSGNIFIRRSLNHDAVTGDFGISKSAIESSDDDKEIYGIIPYVAPEFCHDADLIIEICDGLRPSIVTNAPDGYIELMQKCWHSDPNERPSAREILKEFGLSGILYHGSEINNPTKVINSPDIGPVTTNNPDAVYKSRPLSTMIRSASSTRSLRLEGQSINFGFGKRKFNNNLVENNEDKIVKRLKYCEDEYNDYLTKELEFDIDDNMNSNKSDSNNDYKTSELNFDI</sequence>
<dbReference type="GO" id="GO:0005524">
    <property type="term" value="F:ATP binding"/>
    <property type="evidence" value="ECO:0007669"/>
    <property type="project" value="UniProtKB-KW"/>
</dbReference>
<comment type="caution">
    <text evidence="7">The sequence shown here is derived from an EMBL/GenBank/DDBJ whole genome shotgun (WGS) entry which is preliminary data.</text>
</comment>
<dbReference type="InterPro" id="IPR051681">
    <property type="entry name" value="Ser/Thr_Kinases-Pseudokinases"/>
</dbReference>
<dbReference type="GO" id="GO:0005737">
    <property type="term" value="C:cytoplasm"/>
    <property type="evidence" value="ECO:0007669"/>
    <property type="project" value="TreeGrafter"/>
</dbReference>
<evidence type="ECO:0000256" key="1">
    <source>
        <dbReference type="ARBA" id="ARBA00022679"/>
    </source>
</evidence>
<evidence type="ECO:0000256" key="2">
    <source>
        <dbReference type="ARBA" id="ARBA00022741"/>
    </source>
</evidence>
<evidence type="ECO:0000313" key="8">
    <source>
        <dbReference type="Proteomes" id="UP000615446"/>
    </source>
</evidence>
<dbReference type="AlphaFoldDB" id="A0A8H3QVI6"/>
<accession>A0A8H3QVI6</accession>
<protein>
    <submittedName>
        <fullName evidence="7">Kinase-like domain-containing protein</fullName>
    </submittedName>
</protein>
<dbReference type="InterPro" id="IPR000719">
    <property type="entry name" value="Prot_kinase_dom"/>
</dbReference>
<dbReference type="Gene3D" id="1.10.510.10">
    <property type="entry name" value="Transferase(Phosphotransferase) domain 1"/>
    <property type="match status" value="2"/>
</dbReference>
<feature type="domain" description="Protein kinase" evidence="6">
    <location>
        <begin position="131"/>
        <end position="499"/>
    </location>
</feature>
<name>A0A8H3QVI6_9GLOM</name>
<dbReference type="OrthoDB" id="2419449at2759"/>
<dbReference type="SUPFAM" id="SSF56112">
    <property type="entry name" value="Protein kinase-like (PK-like)"/>
    <property type="match status" value="1"/>
</dbReference>
<evidence type="ECO:0000313" key="7">
    <source>
        <dbReference type="EMBL" id="GES93022.1"/>
    </source>
</evidence>
<keyword evidence="4" id="KW-0067">ATP-binding</keyword>
<dbReference type="InterPro" id="IPR001245">
    <property type="entry name" value="Ser-Thr/Tyr_kinase_cat_dom"/>
</dbReference>
<dbReference type="Pfam" id="PF07714">
    <property type="entry name" value="PK_Tyr_Ser-Thr"/>
    <property type="match status" value="1"/>
</dbReference>
<dbReference type="InterPro" id="IPR011009">
    <property type="entry name" value="Kinase-like_dom_sf"/>
</dbReference>
<evidence type="ECO:0000259" key="6">
    <source>
        <dbReference type="PROSITE" id="PS50011"/>
    </source>
</evidence>
<evidence type="ECO:0000256" key="4">
    <source>
        <dbReference type="ARBA" id="ARBA00022840"/>
    </source>
</evidence>
<gene>
    <name evidence="7" type="ORF">RCL2_001978400</name>
</gene>
<dbReference type="PANTHER" id="PTHR44329:SF288">
    <property type="entry name" value="MITOGEN-ACTIVATED PROTEIN KINASE KINASE KINASE 20"/>
    <property type="match status" value="1"/>
</dbReference>